<sequence>MDTNTVDLRSTLAAQPVNRTVNVSLPTQVYFDLDQFQKIQKELLGQLGCPACTSGFDIRYDFQRRFIVNANLAVQAIELPQEQPSP</sequence>
<name>A0AA48W9U0_9BURK</name>
<evidence type="ECO:0000313" key="2">
    <source>
        <dbReference type="Proteomes" id="UP000662888"/>
    </source>
</evidence>
<reference evidence="1 2" key="1">
    <citation type="submission" date="2020-11" db="EMBL/GenBank/DDBJ databases">
        <authorList>
            <person name="Sun Q."/>
        </authorList>
    </citation>
    <scope>NUCLEOTIDE SEQUENCE [LARGE SCALE GENOMIC DNA]</scope>
    <source>
        <strain evidence="1 2">P8398</strain>
    </source>
</reference>
<accession>A0AA48W9U0</accession>
<organism evidence="1 2">
    <name type="scientific">Massilia antarctica</name>
    <dbReference type="NCBI Taxonomy" id="2765360"/>
    <lineage>
        <taxon>Bacteria</taxon>
        <taxon>Pseudomonadati</taxon>
        <taxon>Pseudomonadota</taxon>
        <taxon>Betaproteobacteria</taxon>
        <taxon>Burkholderiales</taxon>
        <taxon>Oxalobacteraceae</taxon>
        <taxon>Telluria group</taxon>
        <taxon>Massilia</taxon>
    </lineage>
</organism>
<dbReference type="RefSeq" id="WP_206088095.1">
    <property type="nucleotide sequence ID" value="NZ_CP065053.1"/>
</dbReference>
<proteinExistence type="predicted"/>
<protein>
    <submittedName>
        <fullName evidence="1">Uncharacterized protein</fullName>
    </submittedName>
</protein>
<gene>
    <name evidence="1" type="ORF">IV454_23530</name>
</gene>
<keyword evidence="2" id="KW-1185">Reference proteome</keyword>
<dbReference type="Proteomes" id="UP000662888">
    <property type="component" value="Chromosome"/>
</dbReference>
<dbReference type="EMBL" id="CP065053">
    <property type="protein sequence ID" value="QPI48477.1"/>
    <property type="molecule type" value="Genomic_DNA"/>
</dbReference>
<evidence type="ECO:0000313" key="1">
    <source>
        <dbReference type="EMBL" id="QPI48477.1"/>
    </source>
</evidence>